<comment type="caution">
    <text evidence="2">The sequence shown here is derived from an EMBL/GenBank/DDBJ whole genome shotgun (WGS) entry which is preliminary data.</text>
</comment>
<proteinExistence type="predicted"/>
<dbReference type="EMBL" id="JAVDYI010000001">
    <property type="protein sequence ID" value="MDR7360369.1"/>
    <property type="molecule type" value="Genomic_DNA"/>
</dbReference>
<feature type="region of interest" description="Disordered" evidence="1">
    <location>
        <begin position="1"/>
        <end position="27"/>
    </location>
</feature>
<gene>
    <name evidence="2" type="ORF">J2S64_004060</name>
</gene>
<reference evidence="2 3" key="1">
    <citation type="submission" date="2023-07" db="EMBL/GenBank/DDBJ databases">
        <title>Sequencing the genomes of 1000 actinobacteria strains.</title>
        <authorList>
            <person name="Klenk H.-P."/>
        </authorList>
    </citation>
    <scope>NUCLEOTIDE SEQUENCE [LARGE SCALE GENOMIC DNA]</scope>
    <source>
        <strain evidence="2 3">DSM 20167</strain>
    </source>
</reference>
<sequence length="91" mass="10386">MLDEVHLASPRRRPNHVRSARVGHLTEPYRQARRQEPLRRDGRANNHWLSAAETLNDTNTMQARIIKKITVGKSVINVIDAVQDARDGDSH</sequence>
<dbReference type="RefSeq" id="WP_310293213.1">
    <property type="nucleotide sequence ID" value="NZ_BAAAWO010000001.1"/>
</dbReference>
<organism evidence="2 3">
    <name type="scientific">Paeniglutamicibacter sulfureus</name>
    <dbReference type="NCBI Taxonomy" id="43666"/>
    <lineage>
        <taxon>Bacteria</taxon>
        <taxon>Bacillati</taxon>
        <taxon>Actinomycetota</taxon>
        <taxon>Actinomycetes</taxon>
        <taxon>Micrococcales</taxon>
        <taxon>Micrococcaceae</taxon>
        <taxon>Paeniglutamicibacter</taxon>
    </lineage>
</organism>
<accession>A0ABU2BNZ2</accession>
<feature type="compositionally biased region" description="Basic residues" evidence="1">
    <location>
        <begin position="9"/>
        <end position="21"/>
    </location>
</feature>
<keyword evidence="3" id="KW-1185">Reference proteome</keyword>
<name>A0ABU2BNZ2_9MICC</name>
<evidence type="ECO:0000313" key="3">
    <source>
        <dbReference type="Proteomes" id="UP001183817"/>
    </source>
</evidence>
<dbReference type="Proteomes" id="UP001183817">
    <property type="component" value="Unassembled WGS sequence"/>
</dbReference>
<evidence type="ECO:0000256" key="1">
    <source>
        <dbReference type="SAM" id="MobiDB-lite"/>
    </source>
</evidence>
<protein>
    <submittedName>
        <fullName evidence="2">Uncharacterized protein</fullName>
    </submittedName>
</protein>
<evidence type="ECO:0000313" key="2">
    <source>
        <dbReference type="EMBL" id="MDR7360369.1"/>
    </source>
</evidence>